<reference evidence="6" key="1">
    <citation type="journal article" date="2017" name="Nat. Microbiol.">
        <title>Global analysis of biosynthetic gene clusters reveals vast potential of secondary metabolite production in Penicillium species.</title>
        <authorList>
            <person name="Nielsen J.C."/>
            <person name="Grijseels S."/>
            <person name="Prigent S."/>
            <person name="Ji B."/>
            <person name="Dainat J."/>
            <person name="Nielsen K.F."/>
            <person name="Frisvad J.C."/>
            <person name="Workman M."/>
            <person name="Nielsen J."/>
        </authorList>
    </citation>
    <scope>NUCLEOTIDE SEQUENCE [LARGE SCALE GENOMIC DNA]</scope>
    <source>
        <strain evidence="6">IBT 24891</strain>
    </source>
</reference>
<dbReference type="GO" id="GO:0016405">
    <property type="term" value="F:CoA-ligase activity"/>
    <property type="evidence" value="ECO:0007669"/>
    <property type="project" value="TreeGrafter"/>
</dbReference>
<gene>
    <name evidence="5" type="ORF">PENSTE_c001G09824</name>
</gene>
<dbReference type="CDD" id="cd05911">
    <property type="entry name" value="Firefly_Luc_like"/>
    <property type="match status" value="1"/>
</dbReference>
<dbReference type="OrthoDB" id="6509636at2759"/>
<evidence type="ECO:0000313" key="5">
    <source>
        <dbReference type="EMBL" id="OQE31537.1"/>
    </source>
</evidence>
<dbReference type="Pfam" id="PF13193">
    <property type="entry name" value="AMP-binding_C"/>
    <property type="match status" value="1"/>
</dbReference>
<evidence type="ECO:0008006" key="7">
    <source>
        <dbReference type="Google" id="ProtNLM"/>
    </source>
</evidence>
<dbReference type="EMBL" id="MLKD01000001">
    <property type="protein sequence ID" value="OQE31537.1"/>
    <property type="molecule type" value="Genomic_DNA"/>
</dbReference>
<dbReference type="InterPro" id="IPR020845">
    <property type="entry name" value="AMP-binding_CS"/>
</dbReference>
<name>A0A1V6TYX1_9EURO</name>
<feature type="domain" description="AMP-dependent synthetase/ligase" evidence="3">
    <location>
        <begin position="26"/>
        <end position="397"/>
    </location>
</feature>
<dbReference type="Pfam" id="PF00501">
    <property type="entry name" value="AMP-binding"/>
    <property type="match status" value="1"/>
</dbReference>
<protein>
    <recommendedName>
        <fullName evidence="7">AMP-dependent synthetase/ligase domain-containing protein</fullName>
    </recommendedName>
</protein>
<proteinExistence type="inferred from homology"/>
<accession>A0A1V6TYX1</accession>
<evidence type="ECO:0000259" key="4">
    <source>
        <dbReference type="Pfam" id="PF13193"/>
    </source>
</evidence>
<dbReference type="Proteomes" id="UP000191285">
    <property type="component" value="Unassembled WGS sequence"/>
</dbReference>
<evidence type="ECO:0000313" key="6">
    <source>
        <dbReference type="Proteomes" id="UP000191285"/>
    </source>
</evidence>
<dbReference type="InterPro" id="IPR000873">
    <property type="entry name" value="AMP-dep_synth/lig_dom"/>
</dbReference>
<dbReference type="SUPFAM" id="SSF56801">
    <property type="entry name" value="Acetyl-CoA synthetase-like"/>
    <property type="match status" value="1"/>
</dbReference>
<sequence length="547" mass="61211">MPFSSMYPDIEIPDIDLWGLMFEKEREEKFPYDQTIYRDAITDRKYSYSDLHDAAAIFGQGLRSKWNWQKGDILTLFAPNNIDIPVIVYGTFFAGGIVSPANPSYSADELAFQLKDNGSKAIATFKSLLPVAIAAAKKIGIPTTRITLLGDERDLTHQFEHFDQMGPASTNLHESPRERLDADHDLAFLVYSSGTTGLPKGVMLSHRNIVANVLMVASSVGKSYNWKNDRLIGILPFYHIYGLTCLIHQPLYRGIEMVAMERFDLETFLRTVQNERITFAYLAPPVLVHLANNPVVEKYDLTSLRMVTSGAAPLTRELVDTVHNRLKIRINQAYGLSETSPITHTQPWDEWYTSVGSVGKLMPNLTAKFLSPDGAEVPTGEDGELALKGPSIFKGYWNNQAGTASSFSTDGYYKTGDVGYHDDQDNFYITDRVKELIKYKGFQVAPAELEGLLISHPNVNDVAVIGVDQDHTEVPRAYVVLSQGIERSPVVGEKIREWIDSRVSHHKRLRGGVRFVDEIPKSAAGKILRRNLKDVAKQEEQSGKAKL</sequence>
<feature type="domain" description="AMP-binding enzyme C-terminal" evidence="4">
    <location>
        <begin position="448"/>
        <end position="526"/>
    </location>
</feature>
<comment type="caution">
    <text evidence="5">The sequence shown here is derived from an EMBL/GenBank/DDBJ whole genome shotgun (WGS) entry which is preliminary data.</text>
</comment>
<dbReference type="InterPro" id="IPR025110">
    <property type="entry name" value="AMP-bd_C"/>
</dbReference>
<dbReference type="AlphaFoldDB" id="A0A1V6TYX1"/>
<dbReference type="Gene3D" id="3.40.50.12780">
    <property type="entry name" value="N-terminal domain of ligase-like"/>
    <property type="match status" value="1"/>
</dbReference>
<keyword evidence="6" id="KW-1185">Reference proteome</keyword>
<dbReference type="InterPro" id="IPR045851">
    <property type="entry name" value="AMP-bd_C_sf"/>
</dbReference>
<dbReference type="InterPro" id="IPR042099">
    <property type="entry name" value="ANL_N_sf"/>
</dbReference>
<dbReference type="PANTHER" id="PTHR24096">
    <property type="entry name" value="LONG-CHAIN-FATTY-ACID--COA LIGASE"/>
    <property type="match status" value="1"/>
</dbReference>
<evidence type="ECO:0000256" key="2">
    <source>
        <dbReference type="ARBA" id="ARBA00022598"/>
    </source>
</evidence>
<organism evidence="5 6">
    <name type="scientific">Penicillium steckii</name>
    <dbReference type="NCBI Taxonomy" id="303698"/>
    <lineage>
        <taxon>Eukaryota</taxon>
        <taxon>Fungi</taxon>
        <taxon>Dikarya</taxon>
        <taxon>Ascomycota</taxon>
        <taxon>Pezizomycotina</taxon>
        <taxon>Eurotiomycetes</taxon>
        <taxon>Eurotiomycetidae</taxon>
        <taxon>Eurotiales</taxon>
        <taxon>Aspergillaceae</taxon>
        <taxon>Penicillium</taxon>
    </lineage>
</organism>
<keyword evidence="2" id="KW-0436">Ligase</keyword>
<dbReference type="PROSITE" id="PS00455">
    <property type="entry name" value="AMP_BINDING"/>
    <property type="match status" value="1"/>
</dbReference>
<dbReference type="STRING" id="303698.A0A1V6TYX1"/>
<dbReference type="Gene3D" id="3.30.300.30">
    <property type="match status" value="1"/>
</dbReference>
<comment type="similarity">
    <text evidence="1">Belongs to the ATP-dependent AMP-binding enzyme family.</text>
</comment>
<dbReference type="FunFam" id="3.30.300.30:FF:000007">
    <property type="entry name" value="4-coumarate--CoA ligase 2"/>
    <property type="match status" value="1"/>
</dbReference>
<evidence type="ECO:0000259" key="3">
    <source>
        <dbReference type="Pfam" id="PF00501"/>
    </source>
</evidence>
<evidence type="ECO:0000256" key="1">
    <source>
        <dbReference type="ARBA" id="ARBA00006432"/>
    </source>
</evidence>
<dbReference type="PANTHER" id="PTHR24096:SF149">
    <property type="entry name" value="AMP-BINDING DOMAIN-CONTAINING PROTEIN-RELATED"/>
    <property type="match status" value="1"/>
</dbReference>